<sequence>MFSENNRISGRQMYRLMTYDLLGIGTLLVPQMLAKTAGRDGILSIGIGMAAALAYLWILRRLAPPAQESYPEYMERQLGRIGGGIVQTGYLIYLVLLAGYVAYLFADIILRDLLRGESFYLVLSVIMLLVLYGLAGGIEGRARVYEMLFWFLLIPLFLMLFAAADEVCTDYWAPLGMSSLKGVAGGAYGVFLNLSFAFLLLFSGTYVERQETLFAAGKRAILFVGCLHAVLYLVLEGIFGVPALAGMDYPAVTLMSTVKISGGFLKRTDAFMFGVWFFTLYALLNSCVFYGSSIAEKLWKPIRKMPKGKNYMWIFYGSVAVAASVAAICFYRSRAVFDWYERFLWYVGTPFLVLAPVFAAQKKWGRRLLALAVICAVVLLVMTGCAPAELEDRDFPIEIAVRDTKDAGLAWYEAEQAGNRMVDYSHLKVLILEQEFVEDEATVQEWLAFLKEKSEVPRNAYVVVAEDAEALLAQSETLGEAVGDYLEEQFENVSQIKKQAYPTIGSLYQEMDNRQETLFLPYVTVKDEKPEVEQYYVWKRGMPAGMVDAEAARLAFFTQNRMREYGLPLEEGMLLLSDATNEIAFTEKDGVREVLVTIHCSGSVQGTGGKENKKELALLAEDYMNRMAANVQRKRQVDLTGSYRKLGGAARGWYEEYQKRGENYEEDVAIVYQVKINWIHLS</sequence>
<dbReference type="Proteomes" id="UP000266172">
    <property type="component" value="Unassembled WGS sequence"/>
</dbReference>
<dbReference type="RefSeq" id="WP_118097576.1">
    <property type="nucleotide sequence ID" value="NZ_QRVL01000008.1"/>
</dbReference>
<evidence type="ECO:0000256" key="1">
    <source>
        <dbReference type="ARBA" id="ARBA00004141"/>
    </source>
</evidence>
<organism evidence="10 11">
    <name type="scientific">Roseburia hominis</name>
    <dbReference type="NCBI Taxonomy" id="301301"/>
    <lineage>
        <taxon>Bacteria</taxon>
        <taxon>Bacillati</taxon>
        <taxon>Bacillota</taxon>
        <taxon>Clostridia</taxon>
        <taxon>Lachnospirales</taxon>
        <taxon>Lachnospiraceae</taxon>
        <taxon>Roseburia</taxon>
    </lineage>
</organism>
<feature type="transmembrane region" description="Helical" evidence="8">
    <location>
        <begin position="147"/>
        <end position="164"/>
    </location>
</feature>
<comment type="similarity">
    <text evidence="2">Belongs to the amino acid-polyamine-organocation (APC) superfamily. Spore germination protein (SGP) (TC 2.A.3.9) family.</text>
</comment>
<feature type="transmembrane region" description="Helical" evidence="8">
    <location>
        <begin position="118"/>
        <end position="135"/>
    </location>
</feature>
<evidence type="ECO:0000259" key="9">
    <source>
        <dbReference type="Pfam" id="PF25198"/>
    </source>
</evidence>
<dbReference type="InterPro" id="IPR004761">
    <property type="entry name" value="Spore_GerAB"/>
</dbReference>
<dbReference type="Pfam" id="PF03845">
    <property type="entry name" value="Spore_permease"/>
    <property type="match status" value="1"/>
</dbReference>
<keyword evidence="6 8" id="KW-1133">Transmembrane helix</keyword>
<keyword evidence="4" id="KW-0309">Germination</keyword>
<feature type="domain" description="Spore germination protein N-terminal" evidence="9">
    <location>
        <begin position="411"/>
        <end position="525"/>
    </location>
</feature>
<evidence type="ECO:0000313" key="11">
    <source>
        <dbReference type="Proteomes" id="UP000266172"/>
    </source>
</evidence>
<evidence type="ECO:0000313" key="10">
    <source>
        <dbReference type="EMBL" id="RGS39611.1"/>
    </source>
</evidence>
<gene>
    <name evidence="10" type="ORF">DWX93_10300</name>
</gene>
<name>A0A395V639_9FIRM</name>
<comment type="subcellular location">
    <subcellularLocation>
        <location evidence="1">Membrane</location>
        <topology evidence="1">Multi-pass membrane protein</topology>
    </subcellularLocation>
</comment>
<proteinExistence type="inferred from homology"/>
<dbReference type="GO" id="GO:0016020">
    <property type="term" value="C:membrane"/>
    <property type="evidence" value="ECO:0007669"/>
    <property type="project" value="UniProtKB-SubCell"/>
</dbReference>
<feature type="transmembrane region" description="Helical" evidence="8">
    <location>
        <begin position="220"/>
        <end position="245"/>
    </location>
</feature>
<feature type="transmembrane region" description="Helical" evidence="8">
    <location>
        <begin position="12"/>
        <end position="29"/>
    </location>
</feature>
<reference evidence="10 11" key="1">
    <citation type="submission" date="2018-08" db="EMBL/GenBank/DDBJ databases">
        <title>A genome reference for cultivated species of the human gut microbiota.</title>
        <authorList>
            <person name="Zou Y."/>
            <person name="Xue W."/>
            <person name="Luo G."/>
        </authorList>
    </citation>
    <scope>NUCLEOTIDE SEQUENCE [LARGE SCALE GENOMIC DNA]</scope>
    <source>
        <strain evidence="10 11">AF22-12AC</strain>
    </source>
</reference>
<comment type="caution">
    <text evidence="10">The sequence shown here is derived from an EMBL/GenBank/DDBJ whole genome shotgun (WGS) entry which is preliminary data.</text>
</comment>
<evidence type="ECO:0000256" key="3">
    <source>
        <dbReference type="ARBA" id="ARBA00022448"/>
    </source>
</evidence>
<evidence type="ECO:0000256" key="6">
    <source>
        <dbReference type="ARBA" id="ARBA00022989"/>
    </source>
</evidence>
<dbReference type="PANTHER" id="PTHR34975">
    <property type="entry name" value="SPORE GERMINATION PROTEIN A2"/>
    <property type="match status" value="1"/>
</dbReference>
<feature type="transmembrane region" description="Helical" evidence="8">
    <location>
        <begin position="184"/>
        <end position="208"/>
    </location>
</feature>
<evidence type="ECO:0000256" key="8">
    <source>
        <dbReference type="SAM" id="Phobius"/>
    </source>
</evidence>
<feature type="transmembrane region" description="Helical" evidence="8">
    <location>
        <begin position="41"/>
        <end position="60"/>
    </location>
</feature>
<dbReference type="EMBL" id="QRVL01000008">
    <property type="protein sequence ID" value="RGS39611.1"/>
    <property type="molecule type" value="Genomic_DNA"/>
</dbReference>
<feature type="transmembrane region" description="Helical" evidence="8">
    <location>
        <begin position="368"/>
        <end position="390"/>
    </location>
</feature>
<dbReference type="InterPro" id="IPR057336">
    <property type="entry name" value="GerAC_N"/>
</dbReference>
<evidence type="ECO:0000256" key="7">
    <source>
        <dbReference type="ARBA" id="ARBA00023136"/>
    </source>
</evidence>
<evidence type="ECO:0000256" key="2">
    <source>
        <dbReference type="ARBA" id="ARBA00007998"/>
    </source>
</evidence>
<dbReference type="PANTHER" id="PTHR34975:SF2">
    <property type="entry name" value="SPORE GERMINATION PROTEIN A2"/>
    <property type="match status" value="1"/>
</dbReference>
<evidence type="ECO:0000256" key="4">
    <source>
        <dbReference type="ARBA" id="ARBA00022544"/>
    </source>
</evidence>
<accession>A0A395V639</accession>
<protein>
    <submittedName>
        <fullName evidence="10">Sporulation protein</fullName>
    </submittedName>
</protein>
<keyword evidence="7 8" id="KW-0472">Membrane</keyword>
<dbReference type="GO" id="GO:0009847">
    <property type="term" value="P:spore germination"/>
    <property type="evidence" value="ECO:0007669"/>
    <property type="project" value="InterPro"/>
</dbReference>
<evidence type="ECO:0000256" key="5">
    <source>
        <dbReference type="ARBA" id="ARBA00022692"/>
    </source>
</evidence>
<dbReference type="AlphaFoldDB" id="A0A395V639"/>
<feature type="transmembrane region" description="Helical" evidence="8">
    <location>
        <begin position="81"/>
        <end position="106"/>
    </location>
</feature>
<dbReference type="Pfam" id="PF25198">
    <property type="entry name" value="Spore_GerAC_N"/>
    <property type="match status" value="1"/>
</dbReference>
<feature type="transmembrane region" description="Helical" evidence="8">
    <location>
        <begin position="311"/>
        <end position="331"/>
    </location>
</feature>
<feature type="transmembrane region" description="Helical" evidence="8">
    <location>
        <begin position="343"/>
        <end position="361"/>
    </location>
</feature>
<feature type="transmembrane region" description="Helical" evidence="8">
    <location>
        <begin position="270"/>
        <end position="290"/>
    </location>
</feature>
<keyword evidence="5 8" id="KW-0812">Transmembrane</keyword>
<keyword evidence="3" id="KW-0813">Transport</keyword>